<reference evidence="3" key="1">
    <citation type="submission" date="2016-06" db="UniProtKB">
        <authorList>
            <consortium name="WormBaseParasite"/>
        </authorList>
    </citation>
    <scope>IDENTIFICATION</scope>
</reference>
<dbReference type="Proteomes" id="UP000275846">
    <property type="component" value="Unassembled WGS sequence"/>
</dbReference>
<evidence type="ECO:0000313" key="2">
    <source>
        <dbReference type="Proteomes" id="UP000275846"/>
    </source>
</evidence>
<dbReference type="EMBL" id="UYSU01045573">
    <property type="protein sequence ID" value="VDM05265.1"/>
    <property type="molecule type" value="Genomic_DNA"/>
</dbReference>
<reference evidence="1 2" key="2">
    <citation type="submission" date="2018-11" db="EMBL/GenBank/DDBJ databases">
        <authorList>
            <consortium name="Pathogen Informatics"/>
        </authorList>
    </citation>
    <scope>NUCLEOTIDE SEQUENCE [LARGE SCALE GENOMIC DNA]</scope>
    <source>
        <strain evidence="1 2">NST_G2</strain>
    </source>
</reference>
<proteinExistence type="predicted"/>
<gene>
    <name evidence="1" type="ORF">SSLN_LOCUS18879</name>
</gene>
<keyword evidence="2" id="KW-1185">Reference proteome</keyword>
<organism evidence="3">
    <name type="scientific">Schistocephalus solidus</name>
    <name type="common">Tapeworm</name>
    <dbReference type="NCBI Taxonomy" id="70667"/>
    <lineage>
        <taxon>Eukaryota</taxon>
        <taxon>Metazoa</taxon>
        <taxon>Spiralia</taxon>
        <taxon>Lophotrochozoa</taxon>
        <taxon>Platyhelminthes</taxon>
        <taxon>Cestoda</taxon>
        <taxon>Eucestoda</taxon>
        <taxon>Diphyllobothriidea</taxon>
        <taxon>Diphyllobothriidae</taxon>
        <taxon>Schistocephalus</taxon>
    </lineage>
</organism>
<sequence length="94" mass="10372">MRIPTDAATVKRQHQPVMAATVAGQPRPSRLFYITDKSSGLRFLFDAGDELGPADIYSPLILAEAISMGEYTRALTKRLVTAYRLTADDIQTTQ</sequence>
<accession>A0A183TQY1</accession>
<evidence type="ECO:0000313" key="3">
    <source>
        <dbReference type="WBParaSite" id="SSLN_0001959801-mRNA-1"/>
    </source>
</evidence>
<dbReference type="AlphaFoldDB" id="A0A183TQY1"/>
<evidence type="ECO:0000313" key="1">
    <source>
        <dbReference type="EMBL" id="VDM05265.1"/>
    </source>
</evidence>
<protein>
    <submittedName>
        <fullName evidence="3">DUF5753 domain-containing protein</fullName>
    </submittedName>
</protein>
<name>A0A183TQY1_SCHSO</name>
<dbReference type="WBParaSite" id="SSLN_0001959801-mRNA-1">
    <property type="protein sequence ID" value="SSLN_0001959801-mRNA-1"/>
    <property type="gene ID" value="SSLN_0001959801"/>
</dbReference>